<evidence type="ECO:0000313" key="3">
    <source>
        <dbReference type="Proteomes" id="UP000001542"/>
    </source>
</evidence>
<sequence>MGTAEYTKIETPFETNLNTPELTVHETPFETNLNTPELTVHETPFETNLNTPELTVLETPFATKSIETTKEIPYLSPVYTPLTAPSHESNLIDTKIEITNTDSSEPSSPIISEKSNRTYVENGENAKSTKGKSSILIIVIVSLILALIIITAIILYVICRKKEETAETESSMTDEMEETVISTQVNTNEEFATYDCYIRKR</sequence>
<dbReference type="EMBL" id="DS113548">
    <property type="protein sequence ID" value="EAY02067.1"/>
    <property type="molecule type" value="Genomic_DNA"/>
</dbReference>
<dbReference type="InParanoid" id="A2EZ79"/>
<accession>A2EZ79</accession>
<proteinExistence type="predicted"/>
<dbReference type="OrthoDB" id="418634at2759"/>
<gene>
    <name evidence="2" type="ORF">TVAG_383700</name>
</gene>
<protein>
    <submittedName>
        <fullName evidence="2">Uncharacterized protein</fullName>
    </submittedName>
</protein>
<evidence type="ECO:0000313" key="2">
    <source>
        <dbReference type="EMBL" id="EAY02067.1"/>
    </source>
</evidence>
<keyword evidence="3" id="KW-1185">Reference proteome</keyword>
<reference evidence="2" key="1">
    <citation type="submission" date="2006-10" db="EMBL/GenBank/DDBJ databases">
        <authorList>
            <person name="Amadeo P."/>
            <person name="Zhao Q."/>
            <person name="Wortman J."/>
            <person name="Fraser-Liggett C."/>
            <person name="Carlton J."/>
        </authorList>
    </citation>
    <scope>NUCLEOTIDE SEQUENCE</scope>
    <source>
        <strain evidence="2">G3</strain>
    </source>
</reference>
<dbReference type="PANTHER" id="PTHR46155">
    <property type="entry name" value="BIFUNCTIONAL INHIBITOR/LIPID-TRANSFER PROTEIN/SEED STORAGE 2S ALBUMIN SUPERFAMILY PROTEIN"/>
    <property type="match status" value="1"/>
</dbReference>
<dbReference type="PANTHER" id="PTHR46155:SF1">
    <property type="entry name" value="BIFUNCTIONAL INHIBITOR_LIPID-TRANSFER PROTEIN_SEED STORAGE 2S ALBUMIN SUPERFAMILY PROTEIN"/>
    <property type="match status" value="1"/>
</dbReference>
<dbReference type="AlphaFoldDB" id="A2EZ79"/>
<organism evidence="2 3">
    <name type="scientific">Trichomonas vaginalis (strain ATCC PRA-98 / G3)</name>
    <dbReference type="NCBI Taxonomy" id="412133"/>
    <lineage>
        <taxon>Eukaryota</taxon>
        <taxon>Metamonada</taxon>
        <taxon>Parabasalia</taxon>
        <taxon>Trichomonadida</taxon>
        <taxon>Trichomonadidae</taxon>
        <taxon>Trichomonas</taxon>
    </lineage>
</organism>
<dbReference type="Proteomes" id="UP000001542">
    <property type="component" value="Unassembled WGS sequence"/>
</dbReference>
<keyword evidence="1" id="KW-0812">Transmembrane</keyword>
<evidence type="ECO:0000256" key="1">
    <source>
        <dbReference type="SAM" id="Phobius"/>
    </source>
</evidence>
<keyword evidence="1" id="KW-1133">Transmembrane helix</keyword>
<keyword evidence="1" id="KW-0472">Membrane</keyword>
<name>A2EZ79_TRIV3</name>
<reference evidence="2" key="2">
    <citation type="journal article" date="2007" name="Science">
        <title>Draft genome sequence of the sexually transmitted pathogen Trichomonas vaginalis.</title>
        <authorList>
            <person name="Carlton J.M."/>
            <person name="Hirt R.P."/>
            <person name="Silva J.C."/>
            <person name="Delcher A.L."/>
            <person name="Schatz M."/>
            <person name="Zhao Q."/>
            <person name="Wortman J.R."/>
            <person name="Bidwell S.L."/>
            <person name="Alsmark U.C.M."/>
            <person name="Besteiro S."/>
            <person name="Sicheritz-Ponten T."/>
            <person name="Noel C.J."/>
            <person name="Dacks J.B."/>
            <person name="Foster P.G."/>
            <person name="Simillion C."/>
            <person name="Van de Peer Y."/>
            <person name="Miranda-Saavedra D."/>
            <person name="Barton G.J."/>
            <person name="Westrop G.D."/>
            <person name="Mueller S."/>
            <person name="Dessi D."/>
            <person name="Fiori P.L."/>
            <person name="Ren Q."/>
            <person name="Paulsen I."/>
            <person name="Zhang H."/>
            <person name="Bastida-Corcuera F.D."/>
            <person name="Simoes-Barbosa A."/>
            <person name="Brown M.T."/>
            <person name="Hayes R.D."/>
            <person name="Mukherjee M."/>
            <person name="Okumura C.Y."/>
            <person name="Schneider R."/>
            <person name="Smith A.J."/>
            <person name="Vanacova S."/>
            <person name="Villalvazo M."/>
            <person name="Haas B.J."/>
            <person name="Pertea M."/>
            <person name="Feldblyum T.V."/>
            <person name="Utterback T.R."/>
            <person name="Shu C.L."/>
            <person name="Osoegawa K."/>
            <person name="de Jong P.J."/>
            <person name="Hrdy I."/>
            <person name="Horvathova L."/>
            <person name="Zubacova Z."/>
            <person name="Dolezal P."/>
            <person name="Malik S.B."/>
            <person name="Logsdon J.M. Jr."/>
            <person name="Henze K."/>
            <person name="Gupta A."/>
            <person name="Wang C.C."/>
            <person name="Dunne R.L."/>
            <person name="Upcroft J.A."/>
            <person name="Upcroft P."/>
            <person name="White O."/>
            <person name="Salzberg S.L."/>
            <person name="Tang P."/>
            <person name="Chiu C.-H."/>
            <person name="Lee Y.-S."/>
            <person name="Embley T.M."/>
            <person name="Coombs G.H."/>
            <person name="Mottram J.C."/>
            <person name="Tachezy J."/>
            <person name="Fraser-Liggett C.M."/>
            <person name="Johnson P.J."/>
        </authorList>
    </citation>
    <scope>NUCLEOTIDE SEQUENCE [LARGE SCALE GENOMIC DNA]</scope>
    <source>
        <strain evidence="2">G3</strain>
    </source>
</reference>
<feature type="transmembrane region" description="Helical" evidence="1">
    <location>
        <begin position="135"/>
        <end position="158"/>
    </location>
</feature>